<name>A0A8S5MKW6_9CAUD</name>
<reference evidence="2" key="1">
    <citation type="journal article" date="2021" name="Proc. Natl. Acad. Sci. U.S.A.">
        <title>A Catalog of Tens of Thousands of Viruses from Human Metagenomes Reveals Hidden Associations with Chronic Diseases.</title>
        <authorList>
            <person name="Tisza M.J."/>
            <person name="Buck C.B."/>
        </authorList>
    </citation>
    <scope>NUCLEOTIDE SEQUENCE</scope>
    <source>
        <strain evidence="2">CtXZx16</strain>
    </source>
</reference>
<proteinExistence type="predicted"/>
<dbReference type="EMBL" id="BK014925">
    <property type="protein sequence ID" value="DAD82973.1"/>
    <property type="molecule type" value="Genomic_DNA"/>
</dbReference>
<evidence type="ECO:0000313" key="2">
    <source>
        <dbReference type="EMBL" id="DAD82973.1"/>
    </source>
</evidence>
<organism evidence="2">
    <name type="scientific">Siphoviridae sp. ctXZx16</name>
    <dbReference type="NCBI Taxonomy" id="2826371"/>
    <lineage>
        <taxon>Viruses</taxon>
        <taxon>Duplodnaviria</taxon>
        <taxon>Heunggongvirae</taxon>
        <taxon>Uroviricota</taxon>
        <taxon>Caudoviricetes</taxon>
    </lineage>
</organism>
<sequence length="54" mass="6401">MSKYKLYTAELVGVKYDGNKKYEMVIITKWKDTTEDSPEEGHKGYYFTPNNEEM</sequence>
<accession>A0A8S5MKW6</accession>
<evidence type="ECO:0000256" key="1">
    <source>
        <dbReference type="SAM" id="MobiDB-lite"/>
    </source>
</evidence>
<feature type="region of interest" description="Disordered" evidence="1">
    <location>
        <begin position="34"/>
        <end position="54"/>
    </location>
</feature>
<protein>
    <submittedName>
        <fullName evidence="2">Uncharacterized protein</fullName>
    </submittedName>
</protein>
<feature type="compositionally biased region" description="Basic and acidic residues" evidence="1">
    <location>
        <begin position="34"/>
        <end position="43"/>
    </location>
</feature>